<evidence type="ECO:0000256" key="2">
    <source>
        <dbReference type="ARBA" id="ARBA00001946"/>
    </source>
</evidence>
<protein>
    <recommendedName>
        <fullName evidence="9">Endonuclease/exonuclease/phosphatase domain-containing protein</fullName>
    </recommendedName>
</protein>
<keyword evidence="7" id="KW-0460">Magnesium</keyword>
<accession>A0A1A7NZ37</accession>
<dbReference type="GO" id="GO:0016787">
    <property type="term" value="F:hydrolase activity"/>
    <property type="evidence" value="ECO:0007669"/>
    <property type="project" value="UniProtKB-KW"/>
</dbReference>
<dbReference type="NCBIfam" id="NF003840">
    <property type="entry name" value="PRK05421.1-2"/>
    <property type="match status" value="1"/>
</dbReference>
<dbReference type="NCBIfam" id="NF003842">
    <property type="entry name" value="PRK05421.1-4"/>
    <property type="match status" value="1"/>
</dbReference>
<dbReference type="Gene3D" id="3.60.10.10">
    <property type="entry name" value="Endonuclease/exonuclease/phosphatase"/>
    <property type="match status" value="1"/>
</dbReference>
<keyword evidence="8" id="KW-0234">DNA repair</keyword>
<evidence type="ECO:0000313" key="12">
    <source>
        <dbReference type="Proteomes" id="UP000092527"/>
    </source>
</evidence>
<comment type="caution">
    <text evidence="10">The sequence shown here is derived from an EMBL/GenBank/DDBJ whole genome shotgun (WGS) entry which is preliminary data.</text>
</comment>
<dbReference type="GO" id="GO:0006281">
    <property type="term" value="P:DNA repair"/>
    <property type="evidence" value="ECO:0007669"/>
    <property type="project" value="UniProtKB-KW"/>
</dbReference>
<dbReference type="SUPFAM" id="SSF56219">
    <property type="entry name" value="DNase I-like"/>
    <property type="match status" value="1"/>
</dbReference>
<reference evidence="12 13" key="1">
    <citation type="submission" date="2014-11" db="EMBL/GenBank/DDBJ databases">
        <title>Pan-genome of Gallibacterium spp.</title>
        <authorList>
            <person name="Kudirkiene E."/>
            <person name="Bojesen A.M."/>
        </authorList>
    </citation>
    <scope>NUCLEOTIDE SEQUENCE [LARGE SCALE GENOMIC DNA]</scope>
    <source>
        <strain evidence="11 12">18469/18</strain>
        <strain evidence="10 13">F150</strain>
    </source>
</reference>
<dbReference type="AlphaFoldDB" id="A0A1A7NZ37"/>
<evidence type="ECO:0000313" key="13">
    <source>
        <dbReference type="Proteomes" id="UP000092649"/>
    </source>
</evidence>
<dbReference type="InterPro" id="IPR051547">
    <property type="entry name" value="TDP2-like"/>
</dbReference>
<dbReference type="PANTHER" id="PTHR15822:SF4">
    <property type="entry name" value="TYROSYL-DNA PHOSPHODIESTERASE 2"/>
    <property type="match status" value="1"/>
</dbReference>
<evidence type="ECO:0000256" key="7">
    <source>
        <dbReference type="ARBA" id="ARBA00022842"/>
    </source>
</evidence>
<proteinExistence type="predicted"/>
<evidence type="ECO:0000256" key="5">
    <source>
        <dbReference type="ARBA" id="ARBA00022763"/>
    </source>
</evidence>
<comment type="cofactor">
    <cofactor evidence="2">
        <name>Mg(2+)</name>
        <dbReference type="ChEBI" id="CHEBI:18420"/>
    </cofactor>
</comment>
<dbReference type="GO" id="GO:0004518">
    <property type="term" value="F:nuclease activity"/>
    <property type="evidence" value="ECO:0007669"/>
    <property type="project" value="UniProtKB-KW"/>
</dbReference>
<keyword evidence="4" id="KW-0479">Metal-binding</keyword>
<name>A0A1A7NZ37_9PAST</name>
<dbReference type="InterPro" id="IPR036691">
    <property type="entry name" value="Endo/exonu/phosph_ase_sf"/>
</dbReference>
<evidence type="ECO:0000256" key="4">
    <source>
        <dbReference type="ARBA" id="ARBA00022723"/>
    </source>
</evidence>
<evidence type="ECO:0000256" key="6">
    <source>
        <dbReference type="ARBA" id="ARBA00022801"/>
    </source>
</evidence>
<dbReference type="PANTHER" id="PTHR15822">
    <property type="entry name" value="TRAF AND TNF RECEPTOR-ASSOCIATED PROTEIN"/>
    <property type="match status" value="1"/>
</dbReference>
<evidence type="ECO:0000313" key="11">
    <source>
        <dbReference type="EMBL" id="OBX11603.1"/>
    </source>
</evidence>
<gene>
    <name evidence="10" type="ORF">QS62_03605</name>
    <name evidence="11" type="ORF">QV09_01720</name>
</gene>
<comment type="cofactor">
    <cofactor evidence="1">
        <name>Mn(2+)</name>
        <dbReference type="ChEBI" id="CHEBI:29035"/>
    </cofactor>
</comment>
<dbReference type="OrthoDB" id="9793162at2"/>
<dbReference type="InterPro" id="IPR005135">
    <property type="entry name" value="Endo/exonuclease/phosphatase"/>
</dbReference>
<evidence type="ECO:0000256" key="1">
    <source>
        <dbReference type="ARBA" id="ARBA00001936"/>
    </source>
</evidence>
<keyword evidence="3" id="KW-0540">Nuclease</keyword>
<organism evidence="10 13">
    <name type="scientific">Gallibacterium salpingitidis</name>
    <dbReference type="NCBI Taxonomy" id="505341"/>
    <lineage>
        <taxon>Bacteria</taxon>
        <taxon>Pseudomonadati</taxon>
        <taxon>Pseudomonadota</taxon>
        <taxon>Gammaproteobacteria</taxon>
        <taxon>Pasteurellales</taxon>
        <taxon>Pasteurellaceae</taxon>
        <taxon>Gallibacterium</taxon>
    </lineage>
</organism>
<keyword evidence="5" id="KW-0227">DNA damage</keyword>
<dbReference type="EMBL" id="JTJL01000012">
    <property type="protein sequence ID" value="OBW95467.1"/>
    <property type="molecule type" value="Genomic_DNA"/>
</dbReference>
<dbReference type="GO" id="GO:0046872">
    <property type="term" value="F:metal ion binding"/>
    <property type="evidence" value="ECO:0007669"/>
    <property type="project" value="UniProtKB-KW"/>
</dbReference>
<dbReference type="EMBL" id="JTJU01000009">
    <property type="protein sequence ID" value="OBX11603.1"/>
    <property type="molecule type" value="Genomic_DNA"/>
</dbReference>
<keyword evidence="6" id="KW-0378">Hydrolase</keyword>
<feature type="domain" description="Endonuclease/exonuclease/phosphatase" evidence="9">
    <location>
        <begin position="79"/>
        <end position="281"/>
    </location>
</feature>
<keyword evidence="13" id="KW-1185">Reference proteome</keyword>
<evidence type="ECO:0000256" key="8">
    <source>
        <dbReference type="ARBA" id="ARBA00023204"/>
    </source>
</evidence>
<evidence type="ECO:0000259" key="9">
    <source>
        <dbReference type="Pfam" id="PF03372"/>
    </source>
</evidence>
<dbReference type="STRING" id="505341.QV08_04885"/>
<evidence type="ECO:0000313" key="10">
    <source>
        <dbReference type="EMBL" id="OBW95467.1"/>
    </source>
</evidence>
<sequence length="290" mass="33013">MKSLFKKSLLFVLLLLLLGWFFLQPLTIYPVPQTAYFSFSTLTKAESFAPDDTTKVTCYQPLAKTATVINQDHLRILVWNLHKGFDQGWQQALTRYSQDRDLLLLQEVTSEQNLPKILSDLPQQLFASPVAYKDITAGVALLTKFVPQRYCSASVVEPWIRLPKSSISASYALANGQSLLVISAHLINFEWIPEAYQQQLQQLIQQVKAHQGPVILAGDFNAWNAERTTLIRDMAQQLGLSEVKFTPDVRERFNQYPLDHLFVRDMEVIEATTEQSKASDHNPLLVELSF</sequence>
<dbReference type="Proteomes" id="UP000092649">
    <property type="component" value="Unassembled WGS sequence"/>
</dbReference>
<dbReference type="Proteomes" id="UP000092527">
    <property type="component" value="Unassembled WGS sequence"/>
</dbReference>
<dbReference type="Pfam" id="PF03372">
    <property type="entry name" value="Exo_endo_phos"/>
    <property type="match status" value="1"/>
</dbReference>
<evidence type="ECO:0000256" key="3">
    <source>
        <dbReference type="ARBA" id="ARBA00022722"/>
    </source>
</evidence>